<accession>A0A433SWT5</accession>
<evidence type="ECO:0000313" key="1">
    <source>
        <dbReference type="EMBL" id="RUS73732.1"/>
    </source>
</evidence>
<gene>
    <name evidence="1" type="ORF">EGW08_018512</name>
</gene>
<evidence type="ECO:0000313" key="2">
    <source>
        <dbReference type="Proteomes" id="UP000271974"/>
    </source>
</evidence>
<reference evidence="1 2" key="1">
    <citation type="submission" date="2019-01" db="EMBL/GenBank/DDBJ databases">
        <title>A draft genome assembly of the solar-powered sea slug Elysia chlorotica.</title>
        <authorList>
            <person name="Cai H."/>
            <person name="Li Q."/>
            <person name="Fang X."/>
            <person name="Li J."/>
            <person name="Curtis N.E."/>
            <person name="Altenburger A."/>
            <person name="Shibata T."/>
            <person name="Feng M."/>
            <person name="Maeda T."/>
            <person name="Schwartz J.A."/>
            <person name="Shigenobu S."/>
            <person name="Lundholm N."/>
            <person name="Nishiyama T."/>
            <person name="Yang H."/>
            <person name="Hasebe M."/>
            <person name="Li S."/>
            <person name="Pierce S.K."/>
            <person name="Wang J."/>
        </authorList>
    </citation>
    <scope>NUCLEOTIDE SEQUENCE [LARGE SCALE GENOMIC DNA]</scope>
    <source>
        <strain evidence="1">EC2010</strain>
        <tissue evidence="1">Whole organism of an adult</tissue>
    </source>
</reference>
<keyword evidence="2" id="KW-1185">Reference proteome</keyword>
<dbReference type="EMBL" id="RQTK01000906">
    <property type="protein sequence ID" value="RUS73732.1"/>
    <property type="molecule type" value="Genomic_DNA"/>
</dbReference>
<organism evidence="1 2">
    <name type="scientific">Elysia chlorotica</name>
    <name type="common">Eastern emerald elysia</name>
    <name type="synonym">Sea slug</name>
    <dbReference type="NCBI Taxonomy" id="188477"/>
    <lineage>
        <taxon>Eukaryota</taxon>
        <taxon>Metazoa</taxon>
        <taxon>Spiralia</taxon>
        <taxon>Lophotrochozoa</taxon>
        <taxon>Mollusca</taxon>
        <taxon>Gastropoda</taxon>
        <taxon>Heterobranchia</taxon>
        <taxon>Euthyneura</taxon>
        <taxon>Panpulmonata</taxon>
        <taxon>Sacoglossa</taxon>
        <taxon>Placobranchoidea</taxon>
        <taxon>Plakobranchidae</taxon>
        <taxon>Elysia</taxon>
    </lineage>
</organism>
<sequence>MSWHVRTLNLYLPFTHLSIVIFIFKHLICADVHNASLLTRGIIEQFVWLHNFSSIDVVSVITLTTLSPQPVQSESGPLDKLSGSRCRISLMIIIPQQYFFFSV</sequence>
<dbReference type="Proteomes" id="UP000271974">
    <property type="component" value="Unassembled WGS sequence"/>
</dbReference>
<protein>
    <submittedName>
        <fullName evidence="1">Uncharacterized protein</fullName>
    </submittedName>
</protein>
<name>A0A433SWT5_ELYCH</name>
<proteinExistence type="predicted"/>
<comment type="caution">
    <text evidence="1">The sequence shown here is derived from an EMBL/GenBank/DDBJ whole genome shotgun (WGS) entry which is preliminary data.</text>
</comment>
<dbReference type="AlphaFoldDB" id="A0A433SWT5"/>